<dbReference type="Proteomes" id="UP000789396">
    <property type="component" value="Unassembled WGS sequence"/>
</dbReference>
<proteinExistence type="predicted"/>
<dbReference type="PANTHER" id="PTHR12792">
    <property type="entry name" value="EXTRA SPINDLE POLES 1-RELATED"/>
    <property type="match status" value="1"/>
</dbReference>
<evidence type="ECO:0000256" key="4">
    <source>
        <dbReference type="ARBA" id="ARBA00022829"/>
    </source>
</evidence>
<dbReference type="GO" id="GO:0006508">
    <property type="term" value="P:proteolysis"/>
    <property type="evidence" value="ECO:0007669"/>
    <property type="project" value="InterPro"/>
</dbReference>
<dbReference type="AlphaFoldDB" id="A0A9N9J484"/>
<dbReference type="InterPro" id="IPR005314">
    <property type="entry name" value="Peptidase_C50"/>
</dbReference>
<protein>
    <recommendedName>
        <fullName evidence="2">separase</fullName>
        <ecNumber evidence="2">3.4.22.49</ecNumber>
    </recommendedName>
</protein>
<reference evidence="6" key="1">
    <citation type="submission" date="2021-06" db="EMBL/GenBank/DDBJ databases">
        <authorList>
            <person name="Kallberg Y."/>
            <person name="Tangrot J."/>
            <person name="Rosling A."/>
        </authorList>
    </citation>
    <scope>NUCLEOTIDE SEQUENCE</scope>
    <source>
        <strain evidence="6">IN212</strain>
    </source>
</reference>
<dbReference type="Pfam" id="PF03568">
    <property type="entry name" value="Separin_C"/>
    <property type="match status" value="1"/>
</dbReference>
<name>A0A9N9J484_9GLOM</name>
<sequence length="202" mass="23465">SLLRLGAYPKDEDIEDVLYFLVDAYNKYNDEQIGYDEIDWDKLTIDVRQIISGINFVDSSQTDDQHVILILDKNVQMLPWESLPCLRSQAVSRLPSLSFLRDRIMFMNHINNQQCESNISNYVIDQRKAFYVLNPRWDGVISRPPFEQECKNGLANNDLYMYVLQQQYIRSHRIRALDRCAVTLLFGCSSGHLCDGGEFDPS</sequence>
<accession>A0A9N9J484</accession>
<dbReference type="EC" id="3.4.22.49" evidence="2"/>
<evidence type="ECO:0000313" key="7">
    <source>
        <dbReference type="Proteomes" id="UP000789396"/>
    </source>
</evidence>
<gene>
    <name evidence="6" type="ORF">RFULGI_LOCUS14333</name>
</gene>
<dbReference type="GO" id="GO:0005737">
    <property type="term" value="C:cytoplasm"/>
    <property type="evidence" value="ECO:0007669"/>
    <property type="project" value="TreeGrafter"/>
</dbReference>
<dbReference type="OrthoDB" id="10255632at2759"/>
<evidence type="ECO:0000256" key="2">
    <source>
        <dbReference type="ARBA" id="ARBA00012489"/>
    </source>
</evidence>
<comment type="caution">
    <text evidence="6">The sequence shown here is derived from an EMBL/GenBank/DDBJ whole genome shotgun (WGS) entry which is preliminary data.</text>
</comment>
<dbReference type="GO" id="GO:0051307">
    <property type="term" value="P:meiotic chromosome separation"/>
    <property type="evidence" value="ECO:0007669"/>
    <property type="project" value="TreeGrafter"/>
</dbReference>
<dbReference type="PANTHER" id="PTHR12792:SF0">
    <property type="entry name" value="SEPARIN"/>
    <property type="match status" value="1"/>
</dbReference>
<dbReference type="InterPro" id="IPR030397">
    <property type="entry name" value="SEPARIN_core_dom"/>
</dbReference>
<dbReference type="GO" id="GO:0005634">
    <property type="term" value="C:nucleus"/>
    <property type="evidence" value="ECO:0007669"/>
    <property type="project" value="InterPro"/>
</dbReference>
<dbReference type="PROSITE" id="PS51700">
    <property type="entry name" value="SEPARIN"/>
    <property type="match status" value="1"/>
</dbReference>
<dbReference type="GO" id="GO:0044732">
    <property type="term" value="C:mitotic spindle pole body"/>
    <property type="evidence" value="ECO:0007669"/>
    <property type="project" value="TreeGrafter"/>
</dbReference>
<feature type="non-terminal residue" evidence="6">
    <location>
        <position position="1"/>
    </location>
</feature>
<keyword evidence="7" id="KW-1185">Reference proteome</keyword>
<evidence type="ECO:0000256" key="1">
    <source>
        <dbReference type="ARBA" id="ARBA00000451"/>
    </source>
</evidence>
<feature type="non-terminal residue" evidence="6">
    <location>
        <position position="202"/>
    </location>
</feature>
<keyword evidence="3" id="KW-0378">Hydrolase</keyword>
<feature type="domain" description="Peptidase C50" evidence="5">
    <location>
        <begin position="100"/>
        <end position="199"/>
    </location>
</feature>
<dbReference type="EMBL" id="CAJVPZ010041292">
    <property type="protein sequence ID" value="CAG8761352.1"/>
    <property type="molecule type" value="Genomic_DNA"/>
</dbReference>
<evidence type="ECO:0000313" key="6">
    <source>
        <dbReference type="EMBL" id="CAG8761352.1"/>
    </source>
</evidence>
<dbReference type="GO" id="GO:0004197">
    <property type="term" value="F:cysteine-type endopeptidase activity"/>
    <property type="evidence" value="ECO:0007669"/>
    <property type="project" value="InterPro"/>
</dbReference>
<organism evidence="6 7">
    <name type="scientific">Racocetra fulgida</name>
    <dbReference type="NCBI Taxonomy" id="60492"/>
    <lineage>
        <taxon>Eukaryota</taxon>
        <taxon>Fungi</taxon>
        <taxon>Fungi incertae sedis</taxon>
        <taxon>Mucoromycota</taxon>
        <taxon>Glomeromycotina</taxon>
        <taxon>Glomeromycetes</taxon>
        <taxon>Diversisporales</taxon>
        <taxon>Gigasporaceae</taxon>
        <taxon>Racocetra</taxon>
    </lineage>
</organism>
<evidence type="ECO:0000256" key="3">
    <source>
        <dbReference type="ARBA" id="ARBA00022801"/>
    </source>
</evidence>
<keyword evidence="4" id="KW-0159">Chromosome partition</keyword>
<comment type="catalytic activity">
    <reaction evidence="1">
        <text>All bonds known to be hydrolyzed by this endopeptidase have arginine in P1 and an acidic residue in P4. P6 is often occupied by an acidic residue or by a hydroxy-amino-acid residue, the phosphorylation of which enhances cleavage.</text>
        <dbReference type="EC" id="3.4.22.49"/>
    </reaction>
</comment>
<evidence type="ECO:0000259" key="5">
    <source>
        <dbReference type="PROSITE" id="PS51700"/>
    </source>
</evidence>
<dbReference type="GO" id="GO:0072686">
    <property type="term" value="C:mitotic spindle"/>
    <property type="evidence" value="ECO:0007669"/>
    <property type="project" value="TreeGrafter"/>
</dbReference>